<dbReference type="Proteomes" id="UP001595629">
    <property type="component" value="Unassembled WGS sequence"/>
</dbReference>
<evidence type="ECO:0000313" key="2">
    <source>
        <dbReference type="Proteomes" id="UP001595629"/>
    </source>
</evidence>
<keyword evidence="2" id="KW-1185">Reference proteome</keyword>
<reference evidence="2" key="1">
    <citation type="journal article" date="2019" name="Int. J. Syst. Evol. Microbiol.">
        <title>The Global Catalogue of Microorganisms (GCM) 10K type strain sequencing project: providing services to taxonomists for standard genome sequencing and annotation.</title>
        <authorList>
            <consortium name="The Broad Institute Genomics Platform"/>
            <consortium name="The Broad Institute Genome Sequencing Center for Infectious Disease"/>
            <person name="Wu L."/>
            <person name="Ma J."/>
        </authorList>
    </citation>
    <scope>NUCLEOTIDE SEQUENCE [LARGE SCALE GENOMIC DNA]</scope>
    <source>
        <strain evidence="2">KCTC 42911</strain>
    </source>
</reference>
<dbReference type="RefSeq" id="WP_386735746.1">
    <property type="nucleotide sequence ID" value="NZ_JBHRXI010000010.1"/>
</dbReference>
<comment type="caution">
    <text evidence="1">The sequence shown here is derived from an EMBL/GenBank/DDBJ whole genome shotgun (WGS) entry which is preliminary data.</text>
</comment>
<proteinExistence type="predicted"/>
<evidence type="ECO:0000313" key="1">
    <source>
        <dbReference type="EMBL" id="MFC3614489.1"/>
    </source>
</evidence>
<sequence>MTQQLFNTAAAVIAAAVLAAIALAIGFAAAPTAVRAGPATTSSQVETLARLVEERAY</sequence>
<name>A0ABV7TFX6_9RHOB</name>
<dbReference type="EMBL" id="JBHRXI010000010">
    <property type="protein sequence ID" value="MFC3614489.1"/>
    <property type="molecule type" value="Genomic_DNA"/>
</dbReference>
<organism evidence="1 2">
    <name type="scientific">Lutimaribacter marinistellae</name>
    <dbReference type="NCBI Taxonomy" id="1820329"/>
    <lineage>
        <taxon>Bacteria</taxon>
        <taxon>Pseudomonadati</taxon>
        <taxon>Pseudomonadota</taxon>
        <taxon>Alphaproteobacteria</taxon>
        <taxon>Rhodobacterales</taxon>
        <taxon>Roseobacteraceae</taxon>
        <taxon>Lutimaribacter</taxon>
    </lineage>
</organism>
<protein>
    <submittedName>
        <fullName evidence="1">Uncharacterized protein</fullName>
    </submittedName>
</protein>
<gene>
    <name evidence="1" type="ORF">ACFORG_12005</name>
</gene>
<accession>A0ABV7TFX6</accession>